<evidence type="ECO:0000259" key="2">
    <source>
        <dbReference type="Pfam" id="PF03372"/>
    </source>
</evidence>
<dbReference type="InterPro" id="IPR005135">
    <property type="entry name" value="Endo/exonuclease/phosphatase"/>
</dbReference>
<keyword evidence="4" id="KW-1185">Reference proteome</keyword>
<accession>A0ABV9MJX0</accession>
<comment type="caution">
    <text evidence="3">The sequence shown here is derived from an EMBL/GenBank/DDBJ whole genome shotgun (WGS) entry which is preliminary data.</text>
</comment>
<proteinExistence type="predicted"/>
<reference evidence="4" key="1">
    <citation type="journal article" date="2019" name="Int. J. Syst. Evol. Microbiol.">
        <title>The Global Catalogue of Microorganisms (GCM) 10K type strain sequencing project: providing services to taxonomists for standard genome sequencing and annotation.</title>
        <authorList>
            <consortium name="The Broad Institute Genomics Platform"/>
            <consortium name="The Broad Institute Genome Sequencing Center for Infectious Disease"/>
            <person name="Wu L."/>
            <person name="Ma J."/>
        </authorList>
    </citation>
    <scope>NUCLEOTIDE SEQUENCE [LARGE SCALE GENOMIC DNA]</scope>
    <source>
        <strain evidence="4">CGMCC 1.12849</strain>
    </source>
</reference>
<feature type="domain" description="Endonuclease/exonuclease/phosphatase" evidence="2">
    <location>
        <begin position="71"/>
        <end position="206"/>
    </location>
</feature>
<feature type="signal peptide" evidence="1">
    <location>
        <begin position="1"/>
        <end position="26"/>
    </location>
</feature>
<dbReference type="RefSeq" id="WP_194446457.1">
    <property type="nucleotide sequence ID" value="NZ_JBHSHE010000017.1"/>
</dbReference>
<keyword evidence="3" id="KW-0255">Endonuclease</keyword>
<organism evidence="3 4">
    <name type="scientific">Glutamicibacter bergerei</name>
    <dbReference type="NCBI Taxonomy" id="256702"/>
    <lineage>
        <taxon>Bacteria</taxon>
        <taxon>Bacillati</taxon>
        <taxon>Actinomycetota</taxon>
        <taxon>Actinomycetes</taxon>
        <taxon>Micrococcales</taxon>
        <taxon>Micrococcaceae</taxon>
        <taxon>Glutamicibacter</taxon>
    </lineage>
</organism>
<dbReference type="GeneID" id="303305119"/>
<evidence type="ECO:0000313" key="3">
    <source>
        <dbReference type="EMBL" id="MFC4715466.1"/>
    </source>
</evidence>
<gene>
    <name evidence="3" type="ORF">ACFO7V_04850</name>
</gene>
<keyword evidence="1" id="KW-0732">Signal</keyword>
<dbReference type="GO" id="GO:0004519">
    <property type="term" value="F:endonuclease activity"/>
    <property type="evidence" value="ECO:0007669"/>
    <property type="project" value="UniProtKB-KW"/>
</dbReference>
<feature type="chain" id="PRO_5046634978" evidence="1">
    <location>
        <begin position="27"/>
        <end position="361"/>
    </location>
</feature>
<protein>
    <submittedName>
        <fullName evidence="3">Endonuclease/exonuclease/phosphatase family protein</fullName>
    </submittedName>
</protein>
<keyword evidence="3" id="KW-0378">Hydrolase</keyword>
<dbReference type="EMBL" id="JBHSHE010000017">
    <property type="protein sequence ID" value="MFC4715466.1"/>
    <property type="molecule type" value="Genomic_DNA"/>
</dbReference>
<dbReference type="Pfam" id="PF03372">
    <property type="entry name" value="Exo_endo_phos"/>
    <property type="match status" value="1"/>
</dbReference>
<keyword evidence="3" id="KW-0540">Nuclease</keyword>
<dbReference type="Proteomes" id="UP001595884">
    <property type="component" value="Unassembled WGS sequence"/>
</dbReference>
<evidence type="ECO:0000313" key="4">
    <source>
        <dbReference type="Proteomes" id="UP001595884"/>
    </source>
</evidence>
<sequence>MRKVLAGTVSLGLGALLMLPAAGAIAAPWEAQDPRPAPSQEPSETSLRIATVDTQISREIDGQLATDLLQGDDRQAALAADNITAANADVVVLTGMDANEQAVEVFQDRYLNNPDDARADVEYDYVYLGVGSKGKPSGADLNGDRIVGGPEDAWGQADFEGQGSVVVLSKYQITPDQVTSVSEFKWDQMPESRLDDSGLSGALAASIPVMSSGLWDIPIEYRGKQVHLIAVQTDDNFAGYSFAESRELDQLRVVDDYLNGKKYLRDDQSKKIDGVGNAPYIVAGALGQQPFSLTARDGLLKQINRPDAISDSGNYLVPSSAWQVLGQGHIGDREPAQAQSVDGPPQLNNPDPALIWTDVQF</sequence>
<evidence type="ECO:0000256" key="1">
    <source>
        <dbReference type="SAM" id="SignalP"/>
    </source>
</evidence>
<name>A0ABV9MJX0_9MICC</name>